<dbReference type="InParanoid" id="A0A1Q6DSD6"/>
<comment type="caution">
    <text evidence="3">The sequence shown here is derived from an EMBL/GenBank/DDBJ whole genome shotgun (WGS) entry which is preliminary data.</text>
</comment>
<evidence type="ECO:0000313" key="4">
    <source>
        <dbReference type="Proteomes" id="UP000185744"/>
    </source>
</evidence>
<dbReference type="GO" id="GO:0003677">
    <property type="term" value="F:DNA binding"/>
    <property type="evidence" value="ECO:0007669"/>
    <property type="project" value="UniProtKB-KW"/>
</dbReference>
<feature type="domain" description="Cas12f1-like TNB" evidence="2">
    <location>
        <begin position="13"/>
        <end position="75"/>
    </location>
</feature>
<evidence type="ECO:0000259" key="2">
    <source>
        <dbReference type="Pfam" id="PF07282"/>
    </source>
</evidence>
<proteinExistence type="predicted"/>
<dbReference type="Pfam" id="PF07282">
    <property type="entry name" value="Cas12f1-like_TNB"/>
    <property type="match status" value="1"/>
</dbReference>
<dbReference type="EMBL" id="MSDW01000002">
    <property type="protein sequence ID" value="OKY77290.1"/>
    <property type="molecule type" value="Genomic_DNA"/>
</dbReference>
<dbReference type="InterPro" id="IPR010095">
    <property type="entry name" value="Cas12f1-like_TNB"/>
</dbReference>
<evidence type="ECO:0000256" key="1">
    <source>
        <dbReference type="ARBA" id="ARBA00023125"/>
    </source>
</evidence>
<keyword evidence="1" id="KW-0238">DNA-binding</keyword>
<protein>
    <submittedName>
        <fullName evidence="3">IS605 OrfB-like transposable element containing RNAse H-like and Zn finger domain</fullName>
    </submittedName>
</protein>
<dbReference type="Proteomes" id="UP000185744">
    <property type="component" value="Unassembled WGS sequence"/>
</dbReference>
<keyword evidence="4" id="KW-1185">Reference proteome</keyword>
<dbReference type="STRING" id="1903181.BTN85_1938"/>
<accession>A0A1Q6DSD6</accession>
<organism evidence="3 4">
    <name type="scientific">Methanohalarchaeum thermophilum</name>
    <dbReference type="NCBI Taxonomy" id="1903181"/>
    <lineage>
        <taxon>Archaea</taxon>
        <taxon>Methanobacteriati</taxon>
        <taxon>Methanobacteriota</taxon>
        <taxon>Methanonatronarchaeia</taxon>
        <taxon>Methanonatronarchaeales</taxon>
        <taxon>Methanonatronarchaeaceae</taxon>
        <taxon>Candidatus Methanohalarchaeum</taxon>
    </lineage>
</organism>
<name>A0A1Q6DSD6_METT1</name>
<gene>
    <name evidence="3" type="ORF">BTN85_1938</name>
</gene>
<sequence>MNRSLQNTGTIGGFVRFLIYEAELVGKKVVEINEASTTKRCCVCGKKQDMPLHERTYKCDCGNEIDRDKNSAINIMNCFLS</sequence>
<reference evidence="3" key="1">
    <citation type="submission" date="2016-12" db="EMBL/GenBank/DDBJ databases">
        <title>Discovery of methanogenic haloarchaea.</title>
        <authorList>
            <person name="Sorokin D.Y."/>
            <person name="Makarova K.S."/>
            <person name="Abbas B."/>
            <person name="Ferrer M."/>
            <person name="Golyshin P.N."/>
        </authorList>
    </citation>
    <scope>NUCLEOTIDE SEQUENCE [LARGE SCALE GENOMIC DNA]</scope>
    <source>
        <strain evidence="3">HMET1</strain>
    </source>
</reference>
<dbReference type="AlphaFoldDB" id="A0A1Q6DSD6"/>
<evidence type="ECO:0000313" key="3">
    <source>
        <dbReference type="EMBL" id="OKY77290.1"/>
    </source>
</evidence>